<dbReference type="InterPro" id="IPR000375">
    <property type="entry name" value="Dynamin_stalk"/>
</dbReference>
<dbReference type="Proteomes" id="UP000662466">
    <property type="component" value="Unassembled WGS sequence"/>
</dbReference>
<dbReference type="SUPFAM" id="SSF52540">
    <property type="entry name" value="P-loop containing nucleoside triphosphate hydrolases"/>
    <property type="match status" value="1"/>
</dbReference>
<dbReference type="GO" id="GO:0005886">
    <property type="term" value="C:plasma membrane"/>
    <property type="evidence" value="ECO:0007669"/>
    <property type="project" value="TreeGrafter"/>
</dbReference>
<dbReference type="PANTHER" id="PTHR11566">
    <property type="entry name" value="DYNAMIN"/>
    <property type="match status" value="1"/>
</dbReference>
<evidence type="ECO:0000313" key="6">
    <source>
        <dbReference type="Proteomes" id="UP000662466"/>
    </source>
</evidence>
<dbReference type="GO" id="GO:0003924">
    <property type="term" value="F:GTPase activity"/>
    <property type="evidence" value="ECO:0007669"/>
    <property type="project" value="InterPro"/>
</dbReference>
<gene>
    <name evidence="5" type="ORF">CNMCM6106_005673</name>
</gene>
<keyword evidence="1" id="KW-0547">Nucleotide-binding</keyword>
<dbReference type="Gene3D" id="1.20.120.1240">
    <property type="entry name" value="Dynamin, middle domain"/>
    <property type="match status" value="1"/>
</dbReference>
<sequence length="829" mass="94140">MLSSITQQEHFSSSVDNIIMSEPSTGTGSNTPVVMSGLPSAETDSIDIIARDMKSLIKKVQDLRHIGIEDSRIALPKICVIGDQSTGKSSLIEGMSEIKVPRSAGTCTRCSMEINLTESEPGQDWNCRIFLSRKYIFDGSRKVTKLPKKSQPLGPWIDQEDEHFTDVKDKDGVQEAIKWAQLAILNPGRPSSDYQPGNNADTDESYCQVKFSPNVVRLDISAPNFPNLSFYDLPGVISQAEHDHEPYLVSLVENLVKVYITQENCIVLLALPMTDDATNSRATHIMRDIPGAKERTLGVLTKPDRIQSGESYAQWVDILEGDKFALGHGYYVVRNNPDPAIDHSRAREEEAVFFAESPWATDLSAYQDRFGTRQLQAALSSLLLEQIQGCLPRITEQIDAKAARIEAELQTLPDPPSANVPYILCGKLNHLKDQIRAHIDGGSVQYPLQKIWGNIAKDFKRALLKTRPTVQLLAHSDKMVIPIAREDADSDCEMTAVQPSVSVTLNGKRKTPCERPTPTPAEPKPEQPSTPKPSSYYTEHFIRFDRPARMFTWEEIREINEDTYRAGIPDQTDPKAVEVMNQMSVKHWDEPTYEFLKATHQLVRDMLMKQLKEVFTPYYQTSLYRELKRIIDNYLQTLRREHVNHAQENYNIEHNKPFTMAISALEQATENAYKYLKARRHEARSHYFLDLQGKILRGDPRRDAEIKKLTAAELGPDRFVQELKMMASVHTKLFSKCREELLAVIENELRIFDENAVERCMELMAEDPERQRRRQYLLKEKEKVLKAQEWLSTAKKEDDAAEFAESEPAIKSQPPEDWPSLSRLGSVAG</sequence>
<dbReference type="SMART" id="SM00053">
    <property type="entry name" value="DYNc"/>
    <property type="match status" value="1"/>
</dbReference>
<evidence type="ECO:0000313" key="5">
    <source>
        <dbReference type="EMBL" id="KAF7171250.1"/>
    </source>
</evidence>
<dbReference type="AlphaFoldDB" id="A0A8H6UYV3"/>
<feature type="domain" description="Dynamin-type G" evidence="4">
    <location>
        <begin position="72"/>
        <end position="392"/>
    </location>
</feature>
<dbReference type="PANTHER" id="PTHR11566:SF131">
    <property type="entry name" value="GTPASE, PUTATIVE (AFU_ORTHOLOGUE AFUA_6G07630)-RELATED"/>
    <property type="match status" value="1"/>
</dbReference>
<dbReference type="FunFam" id="3.40.50.300:FF:001977">
    <property type="entry name" value="Dynamin GTPase, putative"/>
    <property type="match status" value="1"/>
</dbReference>
<organism evidence="5 6">
    <name type="scientific">Aspergillus hiratsukae</name>
    <dbReference type="NCBI Taxonomy" id="1194566"/>
    <lineage>
        <taxon>Eukaryota</taxon>
        <taxon>Fungi</taxon>
        <taxon>Dikarya</taxon>
        <taxon>Ascomycota</taxon>
        <taxon>Pezizomycotina</taxon>
        <taxon>Eurotiomycetes</taxon>
        <taxon>Eurotiomycetidae</taxon>
        <taxon>Eurotiales</taxon>
        <taxon>Aspergillaceae</taxon>
        <taxon>Aspergillus</taxon>
        <taxon>Aspergillus subgen. Fumigati</taxon>
    </lineage>
</organism>
<reference evidence="5" key="1">
    <citation type="submission" date="2020-06" db="EMBL/GenBank/DDBJ databases">
        <title>Draft genome sequences of strains closely related to Aspergillus parafelis and Aspergillus hiratsukae.</title>
        <authorList>
            <person name="Dos Santos R.A.C."/>
            <person name="Rivero-Menendez O."/>
            <person name="Steenwyk J.L."/>
            <person name="Mead M.E."/>
            <person name="Goldman G.H."/>
            <person name="Alastruey-Izquierdo A."/>
            <person name="Rokas A."/>
        </authorList>
    </citation>
    <scope>NUCLEOTIDE SEQUENCE</scope>
    <source>
        <strain evidence="5">CNM-CM6106</strain>
    </source>
</reference>
<dbReference type="Pfam" id="PF00350">
    <property type="entry name" value="Dynamin_N"/>
    <property type="match status" value="1"/>
</dbReference>
<dbReference type="CDD" id="cd08771">
    <property type="entry name" value="DLP_1"/>
    <property type="match status" value="1"/>
</dbReference>
<dbReference type="Pfam" id="PF01031">
    <property type="entry name" value="Dynamin_M"/>
    <property type="match status" value="1"/>
</dbReference>
<name>A0A8H6UYV3_9EURO</name>
<feature type="region of interest" description="Disordered" evidence="3">
    <location>
        <begin position="793"/>
        <end position="829"/>
    </location>
</feature>
<dbReference type="GO" id="GO:0005525">
    <property type="term" value="F:GTP binding"/>
    <property type="evidence" value="ECO:0007669"/>
    <property type="project" value="InterPro"/>
</dbReference>
<dbReference type="InterPro" id="IPR001401">
    <property type="entry name" value="Dynamin_GTPase"/>
</dbReference>
<dbReference type="GO" id="GO:0005737">
    <property type="term" value="C:cytoplasm"/>
    <property type="evidence" value="ECO:0007669"/>
    <property type="project" value="TreeGrafter"/>
</dbReference>
<evidence type="ECO:0000256" key="2">
    <source>
        <dbReference type="ARBA" id="ARBA00023134"/>
    </source>
</evidence>
<dbReference type="InterPro" id="IPR030381">
    <property type="entry name" value="G_DYNAMIN_dom"/>
</dbReference>
<evidence type="ECO:0000259" key="4">
    <source>
        <dbReference type="PROSITE" id="PS51718"/>
    </source>
</evidence>
<dbReference type="PROSITE" id="PS51718">
    <property type="entry name" value="G_DYNAMIN_2"/>
    <property type="match status" value="1"/>
</dbReference>
<comment type="caution">
    <text evidence="5">The sequence shown here is derived from an EMBL/GenBank/DDBJ whole genome shotgun (WGS) entry which is preliminary data.</text>
</comment>
<feature type="compositionally biased region" description="Pro residues" evidence="3">
    <location>
        <begin position="515"/>
        <end position="531"/>
    </location>
</feature>
<dbReference type="GO" id="GO:0005874">
    <property type="term" value="C:microtubule"/>
    <property type="evidence" value="ECO:0007669"/>
    <property type="project" value="TreeGrafter"/>
</dbReference>
<dbReference type="InterPro" id="IPR022812">
    <property type="entry name" value="Dynamin"/>
</dbReference>
<evidence type="ECO:0000256" key="3">
    <source>
        <dbReference type="SAM" id="MobiDB-lite"/>
    </source>
</evidence>
<dbReference type="GO" id="GO:0008017">
    <property type="term" value="F:microtubule binding"/>
    <property type="evidence" value="ECO:0007669"/>
    <property type="project" value="TreeGrafter"/>
</dbReference>
<dbReference type="Gene3D" id="3.40.50.300">
    <property type="entry name" value="P-loop containing nucleotide triphosphate hydrolases"/>
    <property type="match status" value="1"/>
</dbReference>
<proteinExistence type="predicted"/>
<feature type="region of interest" description="Disordered" evidence="3">
    <location>
        <begin position="503"/>
        <end position="536"/>
    </location>
</feature>
<dbReference type="GO" id="GO:0031623">
    <property type="term" value="P:receptor internalization"/>
    <property type="evidence" value="ECO:0007669"/>
    <property type="project" value="TreeGrafter"/>
</dbReference>
<evidence type="ECO:0000256" key="1">
    <source>
        <dbReference type="ARBA" id="ARBA00022741"/>
    </source>
</evidence>
<protein>
    <recommendedName>
        <fullName evidence="4">Dynamin-type G domain-containing protein</fullName>
    </recommendedName>
</protein>
<keyword evidence="2" id="KW-0342">GTP-binding</keyword>
<dbReference type="InterPro" id="IPR045063">
    <property type="entry name" value="Dynamin_N"/>
</dbReference>
<dbReference type="PRINTS" id="PR00195">
    <property type="entry name" value="DYNAMIN"/>
</dbReference>
<accession>A0A8H6UYV3</accession>
<dbReference type="InterPro" id="IPR027417">
    <property type="entry name" value="P-loop_NTPase"/>
</dbReference>
<dbReference type="EMBL" id="JACBAF010001943">
    <property type="protein sequence ID" value="KAF7171250.1"/>
    <property type="molecule type" value="Genomic_DNA"/>
</dbReference>